<feature type="binding site" evidence="6">
    <location>
        <begin position="143"/>
        <end position="145"/>
    </location>
    <ligand>
        <name>substrate</name>
    </ligand>
</feature>
<dbReference type="InterPro" id="IPR022830">
    <property type="entry name" value="Indigdn_synthA-like"/>
</dbReference>
<dbReference type="EC" id="4.2.1.70" evidence="6"/>
<dbReference type="PANTHER" id="PTHR42909:SF1">
    <property type="entry name" value="CARBOHYDRATE KINASE PFKB DOMAIN-CONTAINING PROTEIN"/>
    <property type="match status" value="1"/>
</dbReference>
<evidence type="ECO:0000256" key="3">
    <source>
        <dbReference type="ARBA" id="ARBA00023211"/>
    </source>
</evidence>
<dbReference type="SUPFAM" id="SSF110581">
    <property type="entry name" value="Indigoidine synthase A-like"/>
    <property type="match status" value="1"/>
</dbReference>
<dbReference type="GO" id="GO:0005737">
    <property type="term" value="C:cytoplasm"/>
    <property type="evidence" value="ECO:0007669"/>
    <property type="project" value="TreeGrafter"/>
</dbReference>
<dbReference type="AlphaFoldDB" id="R4Z0Z9"/>
<keyword evidence="3 6" id="KW-0464">Manganese</keyword>
<evidence type="ECO:0000256" key="2">
    <source>
        <dbReference type="ARBA" id="ARBA00022801"/>
    </source>
</evidence>
<comment type="subunit">
    <text evidence="6">Homotrimer.</text>
</comment>
<comment type="catalytic activity">
    <reaction evidence="6">
        <text>D-ribose 5-phosphate + uracil = psi-UMP + H2O</text>
        <dbReference type="Rhea" id="RHEA:18337"/>
        <dbReference type="ChEBI" id="CHEBI:15377"/>
        <dbReference type="ChEBI" id="CHEBI:17568"/>
        <dbReference type="ChEBI" id="CHEBI:58380"/>
        <dbReference type="ChEBI" id="CHEBI:78346"/>
        <dbReference type="EC" id="4.2.1.70"/>
    </reaction>
</comment>
<dbReference type="STRING" id="1229780.BN381_150074"/>
<name>R4Z0Z9_9ACTN</name>
<evidence type="ECO:0000256" key="6">
    <source>
        <dbReference type="HAMAP-Rule" id="MF_01876"/>
    </source>
</evidence>
<evidence type="ECO:0000256" key="4">
    <source>
        <dbReference type="ARBA" id="ARBA00023239"/>
    </source>
</evidence>
<protein>
    <recommendedName>
        <fullName evidence="6">Pseudouridine-5'-phosphate glycosidase</fullName>
        <shortName evidence="6">PsiMP glycosidase</shortName>
        <ecNumber evidence="6">4.2.1.70</ecNumber>
    </recommendedName>
</protein>
<evidence type="ECO:0000313" key="8">
    <source>
        <dbReference type="Proteomes" id="UP000018291"/>
    </source>
</evidence>
<proteinExistence type="inferred from homology"/>
<feature type="binding site" evidence="6">
    <location>
        <position position="141"/>
    </location>
    <ligand>
        <name>Mn(2+)</name>
        <dbReference type="ChEBI" id="CHEBI:29035"/>
    </ligand>
</feature>
<keyword evidence="1 6" id="KW-0479">Metal-binding</keyword>
<keyword evidence="4 6" id="KW-0456">Lyase</keyword>
<dbReference type="eggNOG" id="COG2313">
    <property type="taxonomic scope" value="Bacteria"/>
</dbReference>
<dbReference type="GO" id="GO:0046872">
    <property type="term" value="F:metal ion binding"/>
    <property type="evidence" value="ECO:0007669"/>
    <property type="project" value="UniProtKB-KW"/>
</dbReference>
<dbReference type="Gene3D" id="3.40.1790.10">
    <property type="entry name" value="Indigoidine synthase domain"/>
    <property type="match status" value="1"/>
</dbReference>
<reference evidence="7 8" key="1">
    <citation type="journal article" date="2013" name="ISME J.">
        <title>Metabolic model for the filamentous 'Candidatus Microthrix parvicella' based on genomic and metagenomic analyses.</title>
        <authorList>
            <person name="Jon McIlroy S."/>
            <person name="Kristiansen R."/>
            <person name="Albertsen M."/>
            <person name="Michael Karst S."/>
            <person name="Rossetti S."/>
            <person name="Lund Nielsen J."/>
            <person name="Tandoi V."/>
            <person name="James Seviour R."/>
            <person name="Nielsen P.H."/>
        </authorList>
    </citation>
    <scope>NUCLEOTIDE SEQUENCE [LARGE SCALE GENOMIC DNA]</scope>
    <source>
        <strain evidence="7 8">RN1</strain>
    </source>
</reference>
<organism evidence="7 8">
    <name type="scientific">Candidatus Neomicrothrix parvicella RN1</name>
    <dbReference type="NCBI Taxonomy" id="1229780"/>
    <lineage>
        <taxon>Bacteria</taxon>
        <taxon>Bacillati</taxon>
        <taxon>Actinomycetota</taxon>
        <taxon>Acidimicrobiia</taxon>
        <taxon>Acidimicrobiales</taxon>
        <taxon>Microthrixaceae</taxon>
        <taxon>Candidatus Neomicrothrix</taxon>
    </lineage>
</organism>
<feature type="active site" description="Nucleophile" evidence="6">
    <location>
        <position position="162"/>
    </location>
</feature>
<comment type="cofactor">
    <cofactor evidence="6">
        <name>Mn(2+)</name>
        <dbReference type="ChEBI" id="CHEBI:29035"/>
    </cofactor>
    <text evidence="6">Binds 1 Mn(2+) ion per subunit.</text>
</comment>
<dbReference type="HOGENOM" id="CLU_012201_0_1_11"/>
<keyword evidence="2 6" id="KW-0378">Hydrolase</keyword>
<comment type="similarity">
    <text evidence="6">Belongs to the pseudouridine-5'-phosphate glycosidase family.</text>
</comment>
<dbReference type="InterPro" id="IPR007342">
    <property type="entry name" value="PsuG"/>
</dbReference>
<dbReference type="OrthoDB" id="9805870at2"/>
<evidence type="ECO:0000256" key="5">
    <source>
        <dbReference type="ARBA" id="ARBA00023295"/>
    </source>
</evidence>
<dbReference type="RefSeq" id="WP_012224883.1">
    <property type="nucleotide sequence ID" value="NZ_HG422565.1"/>
</dbReference>
<sequence length="312" mass="31537">MAPGLFSVRLSEEVSTALADHRPVVALESTIFSRLGLPSPHNEEALDRCLNAVRSGGAVPAITAVIDGVARVGLGPDEHDRILGADAKTSSRDLGVAVGAAWPVGVTTVAASLRLASLAGITVFATGGIGGVHRGAANSGDVSADLGALATEPVVCVSAGAKAFLDLGGTLERLDTLGVPVLGWQTEAFPAFYSRDSGHRVPHRVDDAGALADIVTATWALGHRGGVLVANPIPADAEIPYEEIRPHIDEALASARVLGVTGPGVTPWVLEAITEATAGRSIPANLALAEHNATLAAELAAELAGASGAEHG</sequence>
<comment type="function">
    <text evidence="6">Catalyzes the reversible cleavage of pseudouridine 5'-phosphate (PsiMP) to ribose 5-phosphate and uracil. Functions biologically in the cleavage direction, as part of a pseudouridine degradation pathway.</text>
</comment>
<keyword evidence="5 6" id="KW-0326">Glycosidase</keyword>
<dbReference type="GO" id="GO:0016798">
    <property type="term" value="F:hydrolase activity, acting on glycosyl bonds"/>
    <property type="evidence" value="ECO:0007669"/>
    <property type="project" value="UniProtKB-KW"/>
</dbReference>
<comment type="caution">
    <text evidence="7">The sequence shown here is derived from an EMBL/GenBank/DDBJ whole genome shotgun (WGS) entry which is preliminary data.</text>
</comment>
<dbReference type="PANTHER" id="PTHR42909">
    <property type="entry name" value="ZGC:136858"/>
    <property type="match status" value="1"/>
</dbReference>
<accession>R4Z0Z9</accession>
<feature type="binding site" evidence="6">
    <location>
        <position position="109"/>
    </location>
    <ligand>
        <name>substrate</name>
    </ligand>
</feature>
<dbReference type="GO" id="GO:0004730">
    <property type="term" value="F:pseudouridylate synthase activity"/>
    <property type="evidence" value="ECO:0007669"/>
    <property type="project" value="UniProtKB-UniRule"/>
</dbReference>
<feature type="active site" description="Proton donor" evidence="6">
    <location>
        <position position="28"/>
    </location>
</feature>
<dbReference type="Proteomes" id="UP000018291">
    <property type="component" value="Unassembled WGS sequence"/>
</dbReference>
<dbReference type="HAMAP" id="MF_01876">
    <property type="entry name" value="PsiMP_glycosidase"/>
    <property type="match status" value="1"/>
</dbReference>
<evidence type="ECO:0000313" key="7">
    <source>
        <dbReference type="EMBL" id="CCM62961.1"/>
    </source>
</evidence>
<evidence type="ECO:0000256" key="1">
    <source>
        <dbReference type="ARBA" id="ARBA00022723"/>
    </source>
</evidence>
<dbReference type="EMBL" id="CANL01000007">
    <property type="protein sequence ID" value="CCM62961.1"/>
    <property type="molecule type" value="Genomic_DNA"/>
</dbReference>
<feature type="binding site" evidence="6">
    <location>
        <position position="88"/>
    </location>
    <ligand>
        <name>substrate</name>
    </ligand>
</feature>
<keyword evidence="8" id="KW-1185">Reference proteome</keyword>
<dbReference type="Pfam" id="PF04227">
    <property type="entry name" value="Indigoidine_A"/>
    <property type="match status" value="1"/>
</dbReference>
<dbReference type="GO" id="GO:0046113">
    <property type="term" value="P:nucleobase catabolic process"/>
    <property type="evidence" value="ECO:0007669"/>
    <property type="project" value="UniProtKB-UniRule"/>
</dbReference>
<gene>
    <name evidence="7" type="primary">yeiN</name>
    <name evidence="6" type="synonym">psuG</name>
    <name evidence="7" type="ORF">BN381_150074</name>
</gene>